<sequence length="253" mass="29496">MFDFLKRKVSLNRAVEVGWTLDTNKATFMWEAPSRLSREEKRTAHAKAVTYCPAVIDHEARIFQVNCPVDIQLRIAIDPKTNEPKLSSTAGDMSSIRPKALAELVKLNSPKEWRHPKRPILQIGSPYVFLADELVYMMQLPAFNHYYTTPLPGVMIGGRLPIHIWPRPMMWAFEWHDISKELVLKRGDPWFYVRFEFQDPTRPVRMVEADMTPQLREYMQGVSAVTNYVSRTYSLFETAKSRRPKTLLVEKQR</sequence>
<comment type="caution">
    <text evidence="1">The sequence shown here is derived from an EMBL/GenBank/DDBJ whole genome shotgun (WGS) entry which is preliminary data.</text>
</comment>
<protein>
    <submittedName>
        <fullName evidence="1">Uncharacterized protein</fullName>
    </submittedName>
</protein>
<reference evidence="1" key="1">
    <citation type="submission" date="2020-06" db="EMBL/GenBank/DDBJ databases">
        <title>Whole Genome Sequence of Bradyrhizobium sp. Strain 1S1.</title>
        <authorList>
            <person name="Bromfield E.S.P."/>
            <person name="Cloutier S."/>
        </authorList>
    </citation>
    <scope>NUCLEOTIDE SEQUENCE [LARGE SCALE GENOMIC DNA]</scope>
    <source>
        <strain evidence="1">1S1</strain>
    </source>
</reference>
<evidence type="ECO:0000313" key="1">
    <source>
        <dbReference type="EMBL" id="NVI47140.1"/>
    </source>
</evidence>
<proteinExistence type="predicted"/>
<organism evidence="1">
    <name type="scientific">Bradyrhizobium septentrionale</name>
    <dbReference type="NCBI Taxonomy" id="1404411"/>
    <lineage>
        <taxon>Bacteria</taxon>
        <taxon>Pseudomonadati</taxon>
        <taxon>Pseudomonadota</taxon>
        <taxon>Alphaproteobacteria</taxon>
        <taxon>Hyphomicrobiales</taxon>
        <taxon>Nitrobacteraceae</taxon>
        <taxon>Bradyrhizobium</taxon>
    </lineage>
</organism>
<dbReference type="AlphaFoldDB" id="A0A973W4T1"/>
<name>A0A973W4T1_9BRAD</name>
<gene>
    <name evidence="1" type="ORF">HAP48_030130</name>
</gene>
<dbReference type="EMBL" id="JAAOLE020000001">
    <property type="protein sequence ID" value="NVI47140.1"/>
    <property type="molecule type" value="Genomic_DNA"/>
</dbReference>
<accession>A0A973W4T1</accession>